<comment type="caution">
    <text evidence="8">The sequence shown here is derived from an EMBL/GenBank/DDBJ whole genome shotgun (WGS) entry which is preliminary data.</text>
</comment>
<sequence>MLRPFGMVVMLPMLSGRALGSSLARNCLVLLLAIPVVPLQMISADTLLILSAPAVVLLGLKEIAVGVLIGFCIAIPFWAIETAGTIIDTIRGTSMASALNPLLGEQSSVFGILFSQILVVTFFVGGGFNTTLEAIYNSYQTLPTTASFVPSGDFPAFIKQQWRAMADLSVSFAMPAIVVMVLVDLALGFVNRSAQQLNVFFIAMPIKSAVALFMLAISMAYGLSLFTGHFTSIGDTTRALIQALVPAN</sequence>
<dbReference type="PRINTS" id="PR00953">
    <property type="entry name" value="TYPE3IMRPROT"/>
</dbReference>
<keyword evidence="4 7" id="KW-0812">Transmembrane</keyword>
<accession>A0ABN7ZL42</accession>
<reference evidence="8 9" key="1">
    <citation type="submission" date="2021-08" db="EMBL/GenBank/DDBJ databases">
        <authorList>
            <person name="Peeters C."/>
        </authorList>
    </citation>
    <scope>NUCLEOTIDE SEQUENCE [LARGE SCALE GENOMIC DNA]</scope>
    <source>
        <strain evidence="8 9">LMG 32289</strain>
    </source>
</reference>
<dbReference type="InterPro" id="IPR006304">
    <property type="entry name" value="T3SS_SpaR/YscT"/>
</dbReference>
<dbReference type="Proteomes" id="UP000706525">
    <property type="component" value="Unassembled WGS sequence"/>
</dbReference>
<keyword evidence="3 7" id="KW-1003">Cell membrane</keyword>
<evidence type="ECO:0000256" key="4">
    <source>
        <dbReference type="ARBA" id="ARBA00022692"/>
    </source>
</evidence>
<evidence type="ECO:0000256" key="3">
    <source>
        <dbReference type="ARBA" id="ARBA00022475"/>
    </source>
</evidence>
<dbReference type="EMBL" id="CAJZAG010000016">
    <property type="protein sequence ID" value="CAG9185933.1"/>
    <property type="molecule type" value="Genomic_DNA"/>
</dbReference>
<dbReference type="InterPro" id="IPR002010">
    <property type="entry name" value="T3SS_IM_R"/>
</dbReference>
<evidence type="ECO:0000256" key="5">
    <source>
        <dbReference type="ARBA" id="ARBA00022989"/>
    </source>
</evidence>
<feature type="transmembrane region" description="Helical" evidence="7">
    <location>
        <begin position="172"/>
        <end position="190"/>
    </location>
</feature>
<evidence type="ECO:0008006" key="10">
    <source>
        <dbReference type="Google" id="ProtNLM"/>
    </source>
</evidence>
<evidence type="ECO:0000256" key="2">
    <source>
        <dbReference type="ARBA" id="ARBA00009772"/>
    </source>
</evidence>
<feature type="transmembrane region" description="Helical" evidence="7">
    <location>
        <begin position="197"/>
        <end position="221"/>
    </location>
</feature>
<evidence type="ECO:0000256" key="6">
    <source>
        <dbReference type="ARBA" id="ARBA00023136"/>
    </source>
</evidence>
<comment type="similarity">
    <text evidence="2 7">Belongs to the FliR/MopE/SpaR family.</text>
</comment>
<evidence type="ECO:0000313" key="8">
    <source>
        <dbReference type="EMBL" id="CAG9185933.1"/>
    </source>
</evidence>
<proteinExistence type="inferred from homology"/>
<feature type="transmembrane region" description="Helical" evidence="7">
    <location>
        <begin position="108"/>
        <end position="128"/>
    </location>
</feature>
<organism evidence="8 9">
    <name type="scientific">Cupriavidus pampae</name>
    <dbReference type="NCBI Taxonomy" id="659251"/>
    <lineage>
        <taxon>Bacteria</taxon>
        <taxon>Pseudomonadati</taxon>
        <taxon>Pseudomonadota</taxon>
        <taxon>Betaproteobacteria</taxon>
        <taxon>Burkholderiales</taxon>
        <taxon>Burkholderiaceae</taxon>
        <taxon>Cupriavidus</taxon>
    </lineage>
</organism>
<evidence type="ECO:0000313" key="9">
    <source>
        <dbReference type="Proteomes" id="UP000706525"/>
    </source>
</evidence>
<keyword evidence="6 7" id="KW-0472">Membrane</keyword>
<evidence type="ECO:0000256" key="7">
    <source>
        <dbReference type="RuleBase" id="RU362072"/>
    </source>
</evidence>
<keyword evidence="9" id="KW-1185">Reference proteome</keyword>
<evidence type="ECO:0000256" key="1">
    <source>
        <dbReference type="ARBA" id="ARBA00004651"/>
    </source>
</evidence>
<feature type="transmembrane region" description="Helical" evidence="7">
    <location>
        <begin position="63"/>
        <end position="87"/>
    </location>
</feature>
<dbReference type="Pfam" id="PF01311">
    <property type="entry name" value="Bac_export_1"/>
    <property type="match status" value="1"/>
</dbReference>
<keyword evidence="5 7" id="KW-1133">Transmembrane helix</keyword>
<gene>
    <name evidence="8" type="ORF">LMG32289_06168</name>
</gene>
<protein>
    <recommendedName>
        <fullName evidence="10">EscT/YscT/HrcT family type III secretion system export apparatus protein</fullName>
    </recommendedName>
</protein>
<name>A0ABN7ZL42_9BURK</name>
<dbReference type="PANTHER" id="PTHR30065">
    <property type="entry name" value="FLAGELLAR BIOSYNTHETIC PROTEIN FLIR"/>
    <property type="match status" value="1"/>
</dbReference>
<dbReference type="NCBIfam" id="TIGR01401">
    <property type="entry name" value="fliR_like_III"/>
    <property type="match status" value="1"/>
</dbReference>
<comment type="subcellular location">
    <subcellularLocation>
        <location evidence="1 7">Cell membrane</location>
        <topology evidence="1 7">Multi-pass membrane protein</topology>
    </subcellularLocation>
</comment>
<comment type="caution">
    <text evidence="7">Lacks conserved residue(s) required for the propagation of feature annotation.</text>
</comment>
<dbReference type="PANTHER" id="PTHR30065:SF7">
    <property type="entry name" value="SECRETION SYSTEM APPARATUS PROTEIN SSAT"/>
    <property type="match status" value="1"/>
</dbReference>